<dbReference type="GeneID" id="32895375"/>
<sequence>MDADVLALVRSLLAEARRTNERRLLVLEGDRERGYDTLESVLEGISVGISRTTLLGPDDRLRCAHRPQSRAGELLGTTRDVVVLDAHDGLRPNALGSVVGAVDGGGLLILLTPTLEDWPDRRGAFEESLAVPPFTLEDVTGRFTRRLVETLRAHRGIAIVDLEEREVVDDGHTDPAPRFVRGADDALEQPAETRFPTTVYESCLTADQVEAVAAFESLLGNDHDADDRALVLEADRGRGKSSAAGLAAGALAADAADVLVTAPRWANAREVFARAREVCERLEVLESGDDHASDRRLETTAGGTIHFERATAALERDEGGVDDADVVIVDEAAALPVRVLESLLAADRIAFATTIHGYEGAGRGFSVRFRDRLADSDHAVTSLTLSEPIRYAAGDPIEVWAFRALLLDARPPVDQLITDADPGTVSYERLEPDDLLEDEHLLREAFGLLVLAHYRTEPNDLARLLDAPNLEARALCHDGHVVSVALLAREGNLSAETRGAMYEGERVRGNMLPDVLTSQLRDESAGEPAGIRVVRIATHHAVRSRGLGSHLLECVGEEFDSDCDWVGTGFGATPDLLAFWRENGYRTVHLSTTRNDASGEYSALMLAPTSDAGRDLLERHATWFARRFAAVATDTLSDLEPDVARAALASVPDDAAPLLTLSDHEWRVVAGAAYGPGLLDVDPGPFRPLVVRYLVEQPAAVALEAREERLLVMRLLQARNWQSVADALGYHSTGQCMRALGDALCPLVDHYGSEPALDVRERFDDQ</sequence>
<dbReference type="InterPro" id="IPR027417">
    <property type="entry name" value="P-loop_NTPase"/>
</dbReference>
<keyword evidence="2 12" id="KW-0820">tRNA-binding</keyword>
<dbReference type="EMBL" id="CP019893">
    <property type="protein sequence ID" value="ARS90877.1"/>
    <property type="molecule type" value="Genomic_DNA"/>
</dbReference>
<reference evidence="17" key="1">
    <citation type="submission" date="2017-02" db="EMBL/GenBank/DDBJ databases">
        <title>Natronthermophilus aegyptiacus gen. nov.,sp. nov., an aerobic, extremely halophilic alkalithermophilic archaeon isolated from the athalassohaline Wadi An Natrun, Egypt.</title>
        <authorList>
            <person name="Zhao B."/>
        </authorList>
    </citation>
    <scope>NUCLEOTIDE SEQUENCE [LARGE SCALE GENOMIC DNA]</scope>
    <source>
        <strain evidence="17">JW/NM-HA 15</strain>
    </source>
</reference>
<dbReference type="InterPro" id="IPR007807">
    <property type="entry name" value="TcmA/NAT10_helicase"/>
</dbReference>
<evidence type="ECO:0000259" key="13">
    <source>
        <dbReference type="Pfam" id="PF05127"/>
    </source>
</evidence>
<evidence type="ECO:0000313" key="17">
    <source>
        <dbReference type="Proteomes" id="UP000250088"/>
    </source>
</evidence>
<dbReference type="Proteomes" id="UP000250088">
    <property type="component" value="Chromosome"/>
</dbReference>
<dbReference type="Gene3D" id="3.40.50.11040">
    <property type="match status" value="1"/>
</dbReference>
<dbReference type="PANTHER" id="PTHR10925:SF5">
    <property type="entry name" value="RNA CYTIDINE ACETYLTRANSFERASE"/>
    <property type="match status" value="1"/>
</dbReference>
<dbReference type="PANTHER" id="PTHR10925">
    <property type="entry name" value="N-ACETYLTRANSFERASE 10"/>
    <property type="match status" value="1"/>
</dbReference>
<feature type="binding site" evidence="12">
    <location>
        <begin position="536"/>
        <end position="538"/>
    </location>
    <ligand>
        <name>acetyl-CoA</name>
        <dbReference type="ChEBI" id="CHEBI:57288"/>
    </ligand>
</feature>
<evidence type="ECO:0000256" key="10">
    <source>
        <dbReference type="ARBA" id="ARBA00049889"/>
    </source>
</evidence>
<organism evidence="16 17">
    <name type="scientific">Natrarchaeobaculum aegyptiacum</name>
    <dbReference type="NCBI Taxonomy" id="745377"/>
    <lineage>
        <taxon>Archaea</taxon>
        <taxon>Methanobacteriati</taxon>
        <taxon>Methanobacteriota</taxon>
        <taxon>Stenosarchaea group</taxon>
        <taxon>Halobacteria</taxon>
        <taxon>Halobacteriales</taxon>
        <taxon>Natrialbaceae</taxon>
        <taxon>Natrarchaeobaculum</taxon>
    </lineage>
</organism>
<comment type="catalytic activity">
    <reaction evidence="11">
        <text>a cytidine in mRNA + acetyl-CoA + ATP + H2O = an N(4)-acetylcytidine in mRNA + ADP + phosphate + CoA + H(+)</text>
        <dbReference type="Rhea" id="RHEA:58480"/>
        <dbReference type="Rhea" id="RHEA-COMP:15145"/>
        <dbReference type="Rhea" id="RHEA-COMP:15146"/>
        <dbReference type="ChEBI" id="CHEBI:15377"/>
        <dbReference type="ChEBI" id="CHEBI:15378"/>
        <dbReference type="ChEBI" id="CHEBI:30616"/>
        <dbReference type="ChEBI" id="CHEBI:43474"/>
        <dbReference type="ChEBI" id="CHEBI:57287"/>
        <dbReference type="ChEBI" id="CHEBI:57288"/>
        <dbReference type="ChEBI" id="CHEBI:74900"/>
        <dbReference type="ChEBI" id="CHEBI:82748"/>
        <dbReference type="ChEBI" id="CHEBI:456216"/>
    </reaction>
</comment>
<evidence type="ECO:0000256" key="7">
    <source>
        <dbReference type="ARBA" id="ARBA00022884"/>
    </source>
</evidence>
<dbReference type="InterPro" id="IPR053477">
    <property type="entry name" value="tRNA_Cytidine_AcTrnsfr"/>
</dbReference>
<dbReference type="GO" id="GO:0000049">
    <property type="term" value="F:tRNA binding"/>
    <property type="evidence" value="ECO:0007669"/>
    <property type="project" value="UniProtKB-UniRule"/>
</dbReference>
<protein>
    <recommendedName>
        <fullName evidence="12">tRNA(Met) cytidine acetyltransferase TmcA</fullName>
        <ecNumber evidence="12">2.3.1.193</ecNumber>
    </recommendedName>
</protein>
<dbReference type="GO" id="GO:0051392">
    <property type="term" value="F:tRNA cytidine N4-acetyltransferase activity"/>
    <property type="evidence" value="ECO:0007669"/>
    <property type="project" value="UniProtKB-UniRule"/>
</dbReference>
<feature type="binding site" evidence="12">
    <location>
        <position position="390"/>
    </location>
    <ligand>
        <name>ATP</name>
        <dbReference type="ChEBI" id="CHEBI:30616"/>
    </ligand>
</feature>
<dbReference type="Pfam" id="PF13718">
    <property type="entry name" value="GNAT_acetyltr_2"/>
    <property type="match status" value="1"/>
</dbReference>
<dbReference type="GO" id="GO:1904812">
    <property type="term" value="P:rRNA acetylation involved in maturation of SSU-rRNA"/>
    <property type="evidence" value="ECO:0007669"/>
    <property type="project" value="TreeGrafter"/>
</dbReference>
<evidence type="ECO:0000256" key="8">
    <source>
        <dbReference type="ARBA" id="ARBA00023315"/>
    </source>
</evidence>
<dbReference type="EC" id="2.3.1.193" evidence="12"/>
<comment type="function">
    <text evidence="12">Catalyzes the formation of N(4)-acetylcytidine (ac(4)C) at the wobble position of tRNA(Met), by using acetyl-CoA as an acetyl donor and ATP (or GTP).</text>
</comment>
<dbReference type="HAMAP" id="MF_01886">
    <property type="entry name" value="tRNA_acetyltr_TmcA"/>
    <property type="match status" value="1"/>
</dbReference>
<dbReference type="InterPro" id="IPR016181">
    <property type="entry name" value="Acyl_CoA_acyltransferase"/>
</dbReference>
<dbReference type="Gene3D" id="3.40.50.300">
    <property type="entry name" value="P-loop containing nucleotide triphosphate hydrolases"/>
    <property type="match status" value="1"/>
</dbReference>
<evidence type="ECO:0000256" key="3">
    <source>
        <dbReference type="ARBA" id="ARBA00022679"/>
    </source>
</evidence>
<feature type="domain" description="TmcA/NAT10 N-terminal" evidence="14">
    <location>
        <begin position="1"/>
        <end position="161"/>
    </location>
</feature>
<dbReference type="GO" id="GO:0005737">
    <property type="term" value="C:cytoplasm"/>
    <property type="evidence" value="ECO:0007669"/>
    <property type="project" value="UniProtKB-SubCell"/>
</dbReference>
<dbReference type="InterPro" id="IPR024914">
    <property type="entry name" value="tRNA_acetyltr_TmcA"/>
</dbReference>
<keyword evidence="7 12" id="KW-0694">RNA-binding</keyword>
<dbReference type="GO" id="GO:0002101">
    <property type="term" value="P:tRNA wobble cytosine modification"/>
    <property type="evidence" value="ECO:0007669"/>
    <property type="project" value="UniProtKB-UniRule"/>
</dbReference>
<evidence type="ECO:0000313" key="16">
    <source>
        <dbReference type="EMBL" id="ARS90877.1"/>
    </source>
</evidence>
<name>A0A2Z2HYK3_9EURY</name>
<keyword evidence="5 12" id="KW-0547">Nucleotide-binding</keyword>
<keyword evidence="6 12" id="KW-0067">ATP-binding</keyword>
<dbReference type="GO" id="GO:1990883">
    <property type="term" value="F:18S rRNA cytidine N-acetyltransferase activity"/>
    <property type="evidence" value="ECO:0007669"/>
    <property type="project" value="TreeGrafter"/>
</dbReference>
<evidence type="ECO:0000256" key="1">
    <source>
        <dbReference type="ARBA" id="ARBA00022490"/>
    </source>
</evidence>
<dbReference type="Pfam" id="PF05127">
    <property type="entry name" value="NAT10_TcmA_helicase"/>
    <property type="match status" value="1"/>
</dbReference>
<keyword evidence="17" id="KW-1185">Reference proteome</keyword>
<dbReference type="AlphaFoldDB" id="A0A2Z2HYK3"/>
<dbReference type="RefSeq" id="WP_086889241.1">
    <property type="nucleotide sequence ID" value="NZ_CP019893.1"/>
</dbReference>
<comment type="similarity">
    <text evidence="12">Belongs to the TmcA family.</text>
</comment>
<dbReference type="SUPFAM" id="SSF55729">
    <property type="entry name" value="Acyl-CoA N-acyltransferases (Nat)"/>
    <property type="match status" value="1"/>
</dbReference>
<dbReference type="Gene3D" id="3.40.630.30">
    <property type="match status" value="1"/>
</dbReference>
<dbReference type="InterPro" id="IPR000182">
    <property type="entry name" value="GNAT_dom"/>
</dbReference>
<feature type="domain" description="N-acetyltransferase" evidence="15">
    <location>
        <begin position="447"/>
        <end position="555"/>
    </location>
</feature>
<dbReference type="GO" id="GO:0106162">
    <property type="term" value="F:mRNA N-acetyltransferase activity"/>
    <property type="evidence" value="ECO:0007669"/>
    <property type="project" value="RHEA"/>
</dbReference>
<dbReference type="InterPro" id="IPR032672">
    <property type="entry name" value="TmcA/NAT10/Kre33"/>
</dbReference>
<dbReference type="KEGG" id="naj:B1756_14840"/>
<dbReference type="GO" id="GO:0005524">
    <property type="term" value="F:ATP binding"/>
    <property type="evidence" value="ECO:0007669"/>
    <property type="project" value="UniProtKB-UniRule"/>
</dbReference>
<comment type="catalytic activity">
    <reaction evidence="9">
        <text>a cytidine in tRNA + acetyl-CoA + ATP + H2O = an N(4)-acetylcytidine in tRNA + ADP + phosphate + CoA + H(+)</text>
        <dbReference type="Rhea" id="RHEA:53876"/>
        <dbReference type="Rhea" id="RHEA-COMP:13670"/>
        <dbReference type="Rhea" id="RHEA-COMP:13671"/>
        <dbReference type="ChEBI" id="CHEBI:15377"/>
        <dbReference type="ChEBI" id="CHEBI:15378"/>
        <dbReference type="ChEBI" id="CHEBI:30616"/>
        <dbReference type="ChEBI" id="CHEBI:43474"/>
        <dbReference type="ChEBI" id="CHEBI:57287"/>
        <dbReference type="ChEBI" id="CHEBI:57288"/>
        <dbReference type="ChEBI" id="CHEBI:74900"/>
        <dbReference type="ChEBI" id="CHEBI:82748"/>
        <dbReference type="ChEBI" id="CHEBI:456216"/>
    </reaction>
</comment>
<feature type="domain" description="TcmA/NAT10 helicase" evidence="13">
    <location>
        <begin position="231"/>
        <end position="408"/>
    </location>
</feature>
<dbReference type="SUPFAM" id="SSF52540">
    <property type="entry name" value="P-loop containing nucleoside triphosphate hydrolases"/>
    <property type="match status" value="1"/>
</dbReference>
<evidence type="ECO:0000259" key="15">
    <source>
        <dbReference type="Pfam" id="PF13718"/>
    </source>
</evidence>
<keyword evidence="4 12" id="KW-0819">tRNA processing</keyword>
<accession>A0A2Z2HYK3</accession>
<proteinExistence type="inferred from homology"/>
<keyword evidence="1 12" id="KW-0963">Cytoplasm</keyword>
<dbReference type="InterPro" id="IPR013562">
    <property type="entry name" value="TmcA/NAT10_N"/>
</dbReference>
<keyword evidence="3 12" id="KW-0808">Transferase</keyword>
<evidence type="ECO:0000259" key="14">
    <source>
        <dbReference type="Pfam" id="PF08351"/>
    </source>
</evidence>
<dbReference type="OrthoDB" id="312894at2157"/>
<evidence type="ECO:0000256" key="2">
    <source>
        <dbReference type="ARBA" id="ARBA00022555"/>
    </source>
</evidence>
<dbReference type="NCBIfam" id="NF041296">
    <property type="entry name" value="RNAactase_tcmA_Halo"/>
    <property type="match status" value="1"/>
</dbReference>
<evidence type="ECO:0000256" key="11">
    <source>
        <dbReference type="ARBA" id="ARBA00049914"/>
    </source>
</evidence>
<keyword evidence="8 12" id="KW-0012">Acyltransferase</keyword>
<comment type="subcellular location">
    <subcellularLocation>
        <location evidence="12">Cytoplasm</location>
    </subcellularLocation>
</comment>
<evidence type="ECO:0000256" key="4">
    <source>
        <dbReference type="ARBA" id="ARBA00022694"/>
    </source>
</evidence>
<evidence type="ECO:0000256" key="6">
    <source>
        <dbReference type="ARBA" id="ARBA00022840"/>
    </source>
</evidence>
<evidence type="ECO:0000256" key="12">
    <source>
        <dbReference type="HAMAP-Rule" id="MF_01886"/>
    </source>
</evidence>
<evidence type="ECO:0000256" key="5">
    <source>
        <dbReference type="ARBA" id="ARBA00022741"/>
    </source>
</evidence>
<dbReference type="GO" id="GO:0051391">
    <property type="term" value="P:tRNA acetylation"/>
    <property type="evidence" value="ECO:0007669"/>
    <property type="project" value="UniProtKB-UniRule"/>
</dbReference>
<evidence type="ECO:0000256" key="9">
    <source>
        <dbReference type="ARBA" id="ARBA00049883"/>
    </source>
</evidence>
<comment type="caution">
    <text evidence="12">Lacks conserved residue(s) required for the propagation of feature annotation.</text>
</comment>
<comment type="catalytic activity">
    <reaction evidence="12">
        <text>cytidine(34) in elongator tRNA(Met) + acetyl-CoA + ATP + H2O = N(4)-acetylcytidine(34) in elongator tRNA(Met) + ADP + phosphate + CoA + H(+)</text>
        <dbReference type="Rhea" id="RHEA:43788"/>
        <dbReference type="Rhea" id="RHEA-COMP:10693"/>
        <dbReference type="Rhea" id="RHEA-COMP:10694"/>
        <dbReference type="ChEBI" id="CHEBI:15377"/>
        <dbReference type="ChEBI" id="CHEBI:15378"/>
        <dbReference type="ChEBI" id="CHEBI:30616"/>
        <dbReference type="ChEBI" id="CHEBI:43474"/>
        <dbReference type="ChEBI" id="CHEBI:57287"/>
        <dbReference type="ChEBI" id="CHEBI:57288"/>
        <dbReference type="ChEBI" id="CHEBI:74900"/>
        <dbReference type="ChEBI" id="CHEBI:82748"/>
        <dbReference type="ChEBI" id="CHEBI:456216"/>
        <dbReference type="EC" id="2.3.1.193"/>
    </reaction>
</comment>
<dbReference type="Pfam" id="PF08351">
    <property type="entry name" value="TmcA_N"/>
    <property type="match status" value="1"/>
</dbReference>
<feature type="binding site" evidence="12">
    <location>
        <position position="208"/>
    </location>
    <ligand>
        <name>ATP</name>
        <dbReference type="ChEBI" id="CHEBI:30616"/>
    </ligand>
</feature>
<gene>
    <name evidence="12" type="primary">tmcA</name>
    <name evidence="16" type="ORF">B1756_14840</name>
</gene>
<comment type="catalytic activity">
    <reaction evidence="10">
        <text>a cytidine in RNA + acetyl-CoA + ATP + H2O = an N(4)-acetylcytidine in RNA + ADP + phosphate + CoA + H(+)</text>
        <dbReference type="Rhea" id="RHEA:82211"/>
        <dbReference type="Rhea" id="RHEA-COMP:15704"/>
        <dbReference type="Rhea" id="RHEA-COMP:19834"/>
        <dbReference type="ChEBI" id="CHEBI:15377"/>
        <dbReference type="ChEBI" id="CHEBI:15378"/>
        <dbReference type="ChEBI" id="CHEBI:30616"/>
        <dbReference type="ChEBI" id="CHEBI:43474"/>
        <dbReference type="ChEBI" id="CHEBI:57287"/>
        <dbReference type="ChEBI" id="CHEBI:57288"/>
        <dbReference type="ChEBI" id="CHEBI:74900"/>
        <dbReference type="ChEBI" id="CHEBI:82748"/>
        <dbReference type="ChEBI" id="CHEBI:456216"/>
    </reaction>
</comment>